<feature type="non-terminal residue" evidence="1">
    <location>
        <position position="69"/>
    </location>
</feature>
<gene>
    <name evidence="1" type="ORF">L9F63_020788</name>
</gene>
<proteinExistence type="predicted"/>
<protein>
    <submittedName>
        <fullName evidence="1">Uncharacterized protein</fullName>
    </submittedName>
</protein>
<reference evidence="1" key="2">
    <citation type="submission" date="2023-05" db="EMBL/GenBank/DDBJ databases">
        <authorList>
            <person name="Fouks B."/>
        </authorList>
    </citation>
    <scope>NUCLEOTIDE SEQUENCE</scope>
    <source>
        <strain evidence="1">Stay&amp;Tobe</strain>
        <tissue evidence="1">Testes</tissue>
    </source>
</reference>
<dbReference type="AlphaFoldDB" id="A0AAD7ZRL2"/>
<reference evidence="1" key="1">
    <citation type="journal article" date="2023" name="IScience">
        <title>Live-bearing cockroach genome reveals convergent evolutionary mechanisms linked to viviparity in insects and beyond.</title>
        <authorList>
            <person name="Fouks B."/>
            <person name="Harrison M.C."/>
            <person name="Mikhailova A.A."/>
            <person name="Marchal E."/>
            <person name="English S."/>
            <person name="Carruthers M."/>
            <person name="Jennings E.C."/>
            <person name="Chiamaka E.L."/>
            <person name="Frigard R.A."/>
            <person name="Pippel M."/>
            <person name="Attardo G.M."/>
            <person name="Benoit J.B."/>
            <person name="Bornberg-Bauer E."/>
            <person name="Tobe S.S."/>
        </authorList>
    </citation>
    <scope>NUCLEOTIDE SEQUENCE</scope>
    <source>
        <strain evidence="1">Stay&amp;Tobe</strain>
    </source>
</reference>
<organism evidence="1 2">
    <name type="scientific">Diploptera punctata</name>
    <name type="common">Pacific beetle cockroach</name>
    <dbReference type="NCBI Taxonomy" id="6984"/>
    <lineage>
        <taxon>Eukaryota</taxon>
        <taxon>Metazoa</taxon>
        <taxon>Ecdysozoa</taxon>
        <taxon>Arthropoda</taxon>
        <taxon>Hexapoda</taxon>
        <taxon>Insecta</taxon>
        <taxon>Pterygota</taxon>
        <taxon>Neoptera</taxon>
        <taxon>Polyneoptera</taxon>
        <taxon>Dictyoptera</taxon>
        <taxon>Blattodea</taxon>
        <taxon>Blaberoidea</taxon>
        <taxon>Blaberidae</taxon>
        <taxon>Diplopterinae</taxon>
        <taxon>Diploptera</taxon>
    </lineage>
</organism>
<dbReference type="EMBL" id="JASPKZ010007347">
    <property type="protein sequence ID" value="KAJ9584867.1"/>
    <property type="molecule type" value="Genomic_DNA"/>
</dbReference>
<keyword evidence="2" id="KW-1185">Reference proteome</keyword>
<evidence type="ECO:0000313" key="1">
    <source>
        <dbReference type="EMBL" id="KAJ9584867.1"/>
    </source>
</evidence>
<comment type="caution">
    <text evidence="1">The sequence shown here is derived from an EMBL/GenBank/DDBJ whole genome shotgun (WGS) entry which is preliminary data.</text>
</comment>
<feature type="non-terminal residue" evidence="1">
    <location>
        <position position="1"/>
    </location>
</feature>
<name>A0AAD7ZRL2_DIPPU</name>
<dbReference type="Proteomes" id="UP001233999">
    <property type="component" value="Unassembled WGS sequence"/>
</dbReference>
<accession>A0AAD7ZRL2</accession>
<evidence type="ECO:0000313" key="2">
    <source>
        <dbReference type="Proteomes" id="UP001233999"/>
    </source>
</evidence>
<sequence length="69" mass="8352">PAFLKWLYEQDCNRPPQIENNLATFSRTQDRASLPIRHLSRLKFYSEVNTSYYGLIGLKYLQYRLRRKL</sequence>